<dbReference type="RefSeq" id="WP_045671604.1">
    <property type="nucleotide sequence ID" value="NZ_CP011058.1"/>
</dbReference>
<dbReference type="PATRIC" id="fig|1126833.4.peg.4056"/>
<evidence type="ECO:0008006" key="3">
    <source>
        <dbReference type="Google" id="ProtNLM"/>
    </source>
</evidence>
<accession>A0A0D5NLQ6</accession>
<evidence type="ECO:0000313" key="1">
    <source>
        <dbReference type="EMBL" id="AJY76176.1"/>
    </source>
</evidence>
<gene>
    <name evidence="1" type="ORF">VN24_18430</name>
</gene>
<dbReference type="EMBL" id="CP011058">
    <property type="protein sequence ID" value="AJY76176.1"/>
    <property type="molecule type" value="Genomic_DNA"/>
</dbReference>
<name>A0A0D5NLQ6_9BACL</name>
<proteinExistence type="predicted"/>
<reference evidence="2" key="2">
    <citation type="submission" date="2015-03" db="EMBL/GenBank/DDBJ databases">
        <title>Genome sequence of Paenibacillus beijingensis strain DSM 24997T.</title>
        <authorList>
            <person name="Kwak Y."/>
            <person name="Shin J.-H."/>
        </authorList>
    </citation>
    <scope>NUCLEOTIDE SEQUENCE [LARGE SCALE GENOMIC DNA]</scope>
    <source>
        <strain evidence="2">DSM 24997</strain>
    </source>
</reference>
<organism evidence="1 2">
    <name type="scientific">Paenibacillus beijingensis</name>
    <dbReference type="NCBI Taxonomy" id="1126833"/>
    <lineage>
        <taxon>Bacteria</taxon>
        <taxon>Bacillati</taxon>
        <taxon>Bacillota</taxon>
        <taxon>Bacilli</taxon>
        <taxon>Bacillales</taxon>
        <taxon>Paenibacillaceae</taxon>
        <taxon>Paenibacillus</taxon>
    </lineage>
</organism>
<dbReference type="AlphaFoldDB" id="A0A0D5NLQ6"/>
<dbReference type="STRING" id="1126833.VN24_18430"/>
<sequence>MDKTYHIDVIFKQIPLLRDFVYHYVAYKELYSRGRGPEGEEKFWTYIVNAHLSQAIINWVTVFEVVSDQSRWNRMDLKLDPKRKTREEFVSDLLTHIQFTEQEWKQYWNEVSEFRDKFVAYGDILFEKPAAYLDIAYKAARFYDRWIREQVNGILIMD</sequence>
<evidence type="ECO:0000313" key="2">
    <source>
        <dbReference type="Proteomes" id="UP000032633"/>
    </source>
</evidence>
<dbReference type="KEGG" id="pbj:VN24_18430"/>
<dbReference type="HOGENOM" id="CLU_1667655_0_0_9"/>
<dbReference type="Proteomes" id="UP000032633">
    <property type="component" value="Chromosome"/>
</dbReference>
<dbReference type="OrthoDB" id="2990739at2"/>
<protein>
    <recommendedName>
        <fullName evidence="3">HEPN AbiU2-like domain-containing protein</fullName>
    </recommendedName>
</protein>
<reference evidence="1 2" key="1">
    <citation type="journal article" date="2015" name="J. Biotechnol.">
        <title>Complete genome sequence of Paenibacillus beijingensis 7188(T) (=DSM 24997(T)), a novel rhizobacterium from jujube garden soil.</title>
        <authorList>
            <person name="Kwak Y."/>
            <person name="Shin J.H."/>
        </authorList>
    </citation>
    <scope>NUCLEOTIDE SEQUENCE [LARGE SCALE GENOMIC DNA]</scope>
    <source>
        <strain evidence="1 2">DSM 24997</strain>
    </source>
</reference>
<keyword evidence="2" id="KW-1185">Reference proteome</keyword>